<evidence type="ECO:0000313" key="3">
    <source>
        <dbReference type="Proteomes" id="UP000827284"/>
    </source>
</evidence>
<feature type="region of interest" description="Disordered" evidence="1">
    <location>
        <begin position="1"/>
        <end position="28"/>
    </location>
</feature>
<protein>
    <submittedName>
        <fullName evidence="2">Uncharacterized protein</fullName>
    </submittedName>
</protein>
<evidence type="ECO:0000256" key="1">
    <source>
        <dbReference type="SAM" id="MobiDB-lite"/>
    </source>
</evidence>
<dbReference type="Proteomes" id="UP000827284">
    <property type="component" value="Unassembled WGS sequence"/>
</dbReference>
<evidence type="ECO:0000313" key="2">
    <source>
        <dbReference type="EMBL" id="GJJ69397.1"/>
    </source>
</evidence>
<dbReference type="EMBL" id="BQFW01000002">
    <property type="protein sequence ID" value="GJJ69397.1"/>
    <property type="molecule type" value="Genomic_DNA"/>
</dbReference>
<sequence length="564" mass="62985">MSDTPAHPAATEPETAGAGDEDQSMPLISLESYPAWGEPKASTQSVGHSFAQGYLQGTSSDNLQQPLQPMDMDIDFTSISLPYSNSIQVCNEWHQSSECREGLAAPLTPTPAFPHPVPSPPPNSTLDTTGTSPDIKSQQSPRSVIVTSGMSYRNALVNGTKECRAAALQAKVRRIVDSPTPPTWESMDSHPAKKHIQPVAPPDFAVELLLQSKDFPGGWSQSMNETSLLSSKARKDPSTPLKGEQPHLIARMTDDSNVSDSKDTAASPPTQTQTATSEHMGDRILGRHKHSPQQPPVADPKRLKPNKSRQTTSEPPGIELDLVKQIVSLEVFAYLVIRRIGQTLRVVFQSLIYVSTSFFKDLQYDETFDEDIRLSEPDNPPSFPNKVPHGPWQRTFKADEFRNNLKRSSSSQHYRSRHSVKSEVSDTDLRDLPMAPWCGTDLVSHPSEWHRQPTQARKGDERHGPVMNMSKHEQWLSTRRVPRLRKKVKREDPALMGEETTWTIKWTGVLPERSTAARLTCLKEMRGGQDMWSPPTRPEFRRFSEFPPSSDNQSDLTIFLCTLC</sequence>
<feature type="region of interest" description="Disordered" evidence="1">
    <location>
        <begin position="445"/>
        <end position="466"/>
    </location>
</feature>
<feature type="region of interest" description="Disordered" evidence="1">
    <location>
        <begin position="217"/>
        <end position="316"/>
    </location>
</feature>
<feature type="compositionally biased region" description="Polar residues" evidence="1">
    <location>
        <begin position="219"/>
        <end position="230"/>
    </location>
</feature>
<organism evidence="2 3">
    <name type="scientific">Entomortierella parvispora</name>
    <dbReference type="NCBI Taxonomy" id="205924"/>
    <lineage>
        <taxon>Eukaryota</taxon>
        <taxon>Fungi</taxon>
        <taxon>Fungi incertae sedis</taxon>
        <taxon>Mucoromycota</taxon>
        <taxon>Mortierellomycotina</taxon>
        <taxon>Mortierellomycetes</taxon>
        <taxon>Mortierellales</taxon>
        <taxon>Mortierellaceae</taxon>
        <taxon>Entomortierella</taxon>
    </lineage>
</organism>
<feature type="compositionally biased region" description="Basic and acidic residues" evidence="1">
    <location>
        <begin position="447"/>
        <end position="466"/>
    </location>
</feature>
<feature type="compositionally biased region" description="Pro residues" evidence="1">
    <location>
        <begin position="108"/>
        <end position="123"/>
    </location>
</feature>
<comment type="caution">
    <text evidence="2">The sequence shown here is derived from an EMBL/GenBank/DDBJ whole genome shotgun (WGS) entry which is preliminary data.</text>
</comment>
<feature type="compositionally biased region" description="Low complexity" evidence="1">
    <location>
        <begin position="264"/>
        <end position="277"/>
    </location>
</feature>
<keyword evidence="3" id="KW-1185">Reference proteome</keyword>
<dbReference type="OrthoDB" id="2463046at2759"/>
<feature type="region of interest" description="Disordered" evidence="1">
    <location>
        <begin position="104"/>
        <end position="143"/>
    </location>
</feature>
<dbReference type="AlphaFoldDB" id="A0A9P3LT32"/>
<feature type="compositionally biased region" description="Low complexity" evidence="1">
    <location>
        <begin position="1"/>
        <end position="18"/>
    </location>
</feature>
<accession>A0A9P3LT32</accession>
<feature type="compositionally biased region" description="Polar residues" evidence="1">
    <location>
        <begin position="127"/>
        <end position="143"/>
    </location>
</feature>
<reference evidence="2" key="1">
    <citation type="submission" date="2021-11" db="EMBL/GenBank/DDBJ databases">
        <authorList>
            <person name="Herlambang A."/>
            <person name="Guo Y."/>
            <person name="Takashima Y."/>
            <person name="Nishizawa T."/>
        </authorList>
    </citation>
    <scope>NUCLEOTIDE SEQUENCE</scope>
    <source>
        <strain evidence="2">E1425</strain>
    </source>
</reference>
<proteinExistence type="predicted"/>
<reference evidence="2" key="2">
    <citation type="journal article" date="2022" name="Microbiol. Resour. Announc.">
        <title>Whole-Genome Sequence of Entomortierella parvispora E1425, a Mucoromycotan Fungus Associated with Burkholderiaceae-Related Endosymbiotic Bacteria.</title>
        <authorList>
            <person name="Herlambang A."/>
            <person name="Guo Y."/>
            <person name="Takashima Y."/>
            <person name="Narisawa K."/>
            <person name="Ohta H."/>
            <person name="Nishizawa T."/>
        </authorList>
    </citation>
    <scope>NUCLEOTIDE SEQUENCE</scope>
    <source>
        <strain evidence="2">E1425</strain>
    </source>
</reference>
<gene>
    <name evidence="2" type="ORF">EMPS_01743</name>
</gene>
<name>A0A9P3LT32_9FUNG</name>